<dbReference type="GO" id="GO:0005829">
    <property type="term" value="C:cytosol"/>
    <property type="evidence" value="ECO:0007669"/>
    <property type="project" value="TreeGrafter"/>
</dbReference>
<dbReference type="GO" id="GO:0004488">
    <property type="term" value="F:methylenetetrahydrofolate dehydrogenase (NADP+) activity"/>
    <property type="evidence" value="ECO:0007669"/>
    <property type="project" value="UniProtKB-UniRule"/>
</dbReference>
<dbReference type="InterPro" id="IPR036291">
    <property type="entry name" value="NAD(P)-bd_dom_sf"/>
</dbReference>
<keyword evidence="10 11" id="KW-0511">Multifunctional enzyme</keyword>
<proteinExistence type="inferred from homology"/>
<comment type="pathway">
    <text evidence="1 11">One-carbon metabolism; tetrahydrofolate interconversion.</text>
</comment>
<evidence type="ECO:0000256" key="9">
    <source>
        <dbReference type="ARBA" id="ARBA00023167"/>
    </source>
</evidence>
<keyword evidence="6 11" id="KW-0521">NADP</keyword>
<organism evidence="14 15">
    <name type="scientific">Candidatus Edwardsbacteria bacterium GWF2_54_11</name>
    <dbReference type="NCBI Taxonomy" id="1817851"/>
    <lineage>
        <taxon>Bacteria</taxon>
        <taxon>Candidatus Edwardsiibacteriota</taxon>
    </lineage>
</organism>
<dbReference type="EMBL" id="MFFM01000046">
    <property type="protein sequence ID" value="OGF08808.1"/>
    <property type="molecule type" value="Genomic_DNA"/>
</dbReference>
<keyword evidence="4 11" id="KW-0658">Purine biosynthesis</keyword>
<gene>
    <name evidence="11" type="primary">folD</name>
    <name evidence="14" type="ORF">A2024_00835</name>
</gene>
<dbReference type="GO" id="GO:0006164">
    <property type="term" value="P:purine nucleotide biosynthetic process"/>
    <property type="evidence" value="ECO:0007669"/>
    <property type="project" value="UniProtKB-KW"/>
</dbReference>
<evidence type="ECO:0000256" key="4">
    <source>
        <dbReference type="ARBA" id="ARBA00022755"/>
    </source>
</evidence>
<evidence type="ECO:0000259" key="12">
    <source>
        <dbReference type="Pfam" id="PF00763"/>
    </source>
</evidence>
<keyword evidence="11" id="KW-0028">Amino-acid biosynthesis</keyword>
<dbReference type="InterPro" id="IPR020631">
    <property type="entry name" value="THF_DH/CycHdrlase_NAD-bd_dom"/>
</dbReference>
<dbReference type="FunFam" id="3.40.50.10860:FF:000005">
    <property type="entry name" value="C-1-tetrahydrofolate synthase, cytoplasmic, putative"/>
    <property type="match status" value="1"/>
</dbReference>
<dbReference type="FunFam" id="3.40.50.720:FF:000189">
    <property type="entry name" value="Bifunctional protein FolD"/>
    <property type="match status" value="1"/>
</dbReference>
<dbReference type="GO" id="GO:0000105">
    <property type="term" value="P:L-histidine biosynthetic process"/>
    <property type="evidence" value="ECO:0007669"/>
    <property type="project" value="UniProtKB-KW"/>
</dbReference>
<evidence type="ECO:0000259" key="13">
    <source>
        <dbReference type="Pfam" id="PF02882"/>
    </source>
</evidence>
<evidence type="ECO:0000256" key="7">
    <source>
        <dbReference type="ARBA" id="ARBA00023002"/>
    </source>
</evidence>
<dbReference type="Gene3D" id="3.40.50.10860">
    <property type="entry name" value="Leucine Dehydrogenase, chain A, domain 1"/>
    <property type="match status" value="1"/>
</dbReference>
<evidence type="ECO:0000256" key="10">
    <source>
        <dbReference type="ARBA" id="ARBA00023268"/>
    </source>
</evidence>
<dbReference type="GO" id="GO:0004477">
    <property type="term" value="F:methenyltetrahydrofolate cyclohydrolase activity"/>
    <property type="evidence" value="ECO:0007669"/>
    <property type="project" value="UniProtKB-UniRule"/>
</dbReference>
<evidence type="ECO:0000313" key="14">
    <source>
        <dbReference type="EMBL" id="OGF08808.1"/>
    </source>
</evidence>
<evidence type="ECO:0000256" key="8">
    <source>
        <dbReference type="ARBA" id="ARBA00023102"/>
    </source>
</evidence>
<evidence type="ECO:0000256" key="2">
    <source>
        <dbReference type="ARBA" id="ARBA00011738"/>
    </source>
</evidence>
<keyword evidence="9 11" id="KW-0486">Methionine biosynthesis</keyword>
<dbReference type="Pfam" id="PF00763">
    <property type="entry name" value="THF_DHG_CYH"/>
    <property type="match status" value="1"/>
</dbReference>
<sequence>MVQIIDGKIISAEIRQEVADEVTVLRGQGTVPRLAVIIVGSDPGSQVYVRNKHKACEEAGIKSTVIEMPENTTQEQLLAQVEKLNNDKNVHGILVQSPVPKGLSEERAFESIHPLKDVDCFHPENVGLLMLGRPRFLPATPAGVIELLVRYNIKISGQYVVIVGRSNIVGRPLANMLAQKSERGNATVTVCHTGTKGLSYYTKQADIVIAAAGVPGLITGDMLNSNCTVIDVGTNRIPDASKRSGYGLVGDVDFESASQVAAYISPVPGGVGLMTVAMLLKNCVIAARLQN</sequence>
<dbReference type="EC" id="3.5.4.9" evidence="11"/>
<feature type="binding site" evidence="11">
    <location>
        <begin position="164"/>
        <end position="166"/>
    </location>
    <ligand>
        <name>NADP(+)</name>
        <dbReference type="ChEBI" id="CHEBI:58349"/>
    </ligand>
</feature>
<dbReference type="Pfam" id="PF02882">
    <property type="entry name" value="THF_DHG_CYH_C"/>
    <property type="match status" value="1"/>
</dbReference>
<keyword evidence="3 11" id="KW-0554">One-carbon metabolism</keyword>
<dbReference type="SUPFAM" id="SSF51735">
    <property type="entry name" value="NAD(P)-binding Rossmann-fold domains"/>
    <property type="match status" value="1"/>
</dbReference>
<feature type="binding site" evidence="11">
    <location>
        <position position="234"/>
    </location>
    <ligand>
        <name>NADP(+)</name>
        <dbReference type="ChEBI" id="CHEBI:58349"/>
    </ligand>
</feature>
<evidence type="ECO:0000256" key="11">
    <source>
        <dbReference type="HAMAP-Rule" id="MF_01576"/>
    </source>
</evidence>
<comment type="caution">
    <text evidence="11">Lacks conserved residue(s) required for the propagation of feature annotation.</text>
</comment>
<dbReference type="UniPathway" id="UPA00193"/>
<comment type="subunit">
    <text evidence="2 11">Homodimer.</text>
</comment>
<protein>
    <recommendedName>
        <fullName evidence="11">Bifunctional protein FolD</fullName>
    </recommendedName>
    <domain>
        <recommendedName>
            <fullName evidence="11">Methylenetetrahydrofolate dehydrogenase</fullName>
            <ecNumber evidence="11">1.5.1.5</ecNumber>
        </recommendedName>
    </domain>
    <domain>
        <recommendedName>
            <fullName evidence="11">Methenyltetrahydrofolate cyclohydrolase</fullName>
            <ecNumber evidence="11">3.5.4.9</ecNumber>
        </recommendedName>
    </domain>
</protein>
<evidence type="ECO:0000256" key="3">
    <source>
        <dbReference type="ARBA" id="ARBA00022563"/>
    </source>
</evidence>
<name>A0A1F5R2V6_9BACT</name>
<reference evidence="14 15" key="1">
    <citation type="journal article" date="2016" name="Nat. Commun.">
        <title>Thousands of microbial genomes shed light on interconnected biogeochemical processes in an aquifer system.</title>
        <authorList>
            <person name="Anantharaman K."/>
            <person name="Brown C.T."/>
            <person name="Hug L.A."/>
            <person name="Sharon I."/>
            <person name="Castelle C.J."/>
            <person name="Probst A.J."/>
            <person name="Thomas B.C."/>
            <person name="Singh A."/>
            <person name="Wilkins M.J."/>
            <person name="Karaoz U."/>
            <person name="Brodie E.L."/>
            <person name="Williams K.H."/>
            <person name="Hubbard S.S."/>
            <person name="Banfield J.F."/>
        </authorList>
    </citation>
    <scope>NUCLEOTIDE SEQUENCE [LARGE SCALE GENOMIC DNA]</scope>
</reference>
<evidence type="ECO:0000256" key="6">
    <source>
        <dbReference type="ARBA" id="ARBA00022857"/>
    </source>
</evidence>
<comment type="catalytic activity">
    <reaction evidence="11">
        <text>(6R)-5,10-methenyltetrahydrofolate + H2O = (6R)-10-formyltetrahydrofolate + H(+)</text>
        <dbReference type="Rhea" id="RHEA:23700"/>
        <dbReference type="ChEBI" id="CHEBI:15377"/>
        <dbReference type="ChEBI" id="CHEBI:15378"/>
        <dbReference type="ChEBI" id="CHEBI:57455"/>
        <dbReference type="ChEBI" id="CHEBI:195366"/>
        <dbReference type="EC" id="3.5.4.9"/>
    </reaction>
</comment>
<dbReference type="AlphaFoldDB" id="A0A1F5R2V6"/>
<dbReference type="PANTHER" id="PTHR48099:SF5">
    <property type="entry name" value="C-1-TETRAHYDROFOLATE SYNTHASE, CYTOPLASMIC"/>
    <property type="match status" value="1"/>
</dbReference>
<comment type="catalytic activity">
    <reaction evidence="11">
        <text>(6R)-5,10-methylene-5,6,7,8-tetrahydrofolate + NADP(+) = (6R)-5,10-methenyltetrahydrofolate + NADPH</text>
        <dbReference type="Rhea" id="RHEA:22812"/>
        <dbReference type="ChEBI" id="CHEBI:15636"/>
        <dbReference type="ChEBI" id="CHEBI:57455"/>
        <dbReference type="ChEBI" id="CHEBI:57783"/>
        <dbReference type="ChEBI" id="CHEBI:58349"/>
        <dbReference type="EC" id="1.5.1.5"/>
    </reaction>
</comment>
<dbReference type="GO" id="GO:0009086">
    <property type="term" value="P:methionine biosynthetic process"/>
    <property type="evidence" value="ECO:0007669"/>
    <property type="project" value="UniProtKB-KW"/>
</dbReference>
<dbReference type="SUPFAM" id="SSF53223">
    <property type="entry name" value="Aminoacid dehydrogenase-like, N-terminal domain"/>
    <property type="match status" value="1"/>
</dbReference>
<comment type="function">
    <text evidence="11">Catalyzes the oxidation of 5,10-methylenetetrahydrofolate to 5,10-methenyltetrahydrofolate and then the hydrolysis of 5,10-methenyltetrahydrofolate to 10-formyltetrahydrofolate.</text>
</comment>
<evidence type="ECO:0000313" key="15">
    <source>
        <dbReference type="Proteomes" id="UP000177230"/>
    </source>
</evidence>
<dbReference type="GO" id="GO:0035999">
    <property type="term" value="P:tetrahydrofolate interconversion"/>
    <property type="evidence" value="ECO:0007669"/>
    <property type="project" value="UniProtKB-UniRule"/>
</dbReference>
<evidence type="ECO:0000256" key="5">
    <source>
        <dbReference type="ARBA" id="ARBA00022801"/>
    </source>
</evidence>
<comment type="caution">
    <text evidence="14">The sequence shown here is derived from an EMBL/GenBank/DDBJ whole genome shotgun (WGS) entry which is preliminary data.</text>
</comment>
<evidence type="ECO:0000256" key="1">
    <source>
        <dbReference type="ARBA" id="ARBA00004777"/>
    </source>
</evidence>
<dbReference type="EC" id="1.5.1.5" evidence="11"/>
<keyword evidence="7 11" id="KW-0560">Oxidoreductase</keyword>
<dbReference type="PRINTS" id="PR00085">
    <property type="entry name" value="THFDHDRGNASE"/>
</dbReference>
<accession>A0A1F5R2V6</accession>
<feature type="domain" description="Tetrahydrofolate dehydrogenase/cyclohydrolase catalytic" evidence="12">
    <location>
        <begin position="5"/>
        <end position="119"/>
    </location>
</feature>
<keyword evidence="8 11" id="KW-0368">Histidine biosynthesis</keyword>
<dbReference type="InterPro" id="IPR046346">
    <property type="entry name" value="Aminoacid_DH-like_N_sf"/>
</dbReference>
<keyword evidence="5 11" id="KW-0378">Hydrolase</keyword>
<dbReference type="Proteomes" id="UP000177230">
    <property type="component" value="Unassembled WGS sequence"/>
</dbReference>
<dbReference type="PANTHER" id="PTHR48099">
    <property type="entry name" value="C-1-TETRAHYDROFOLATE SYNTHASE, CYTOPLASMIC-RELATED"/>
    <property type="match status" value="1"/>
</dbReference>
<dbReference type="Gene3D" id="3.40.50.720">
    <property type="entry name" value="NAD(P)-binding Rossmann-like Domain"/>
    <property type="match status" value="1"/>
</dbReference>
<feature type="domain" description="Tetrahydrofolate dehydrogenase/cyclohydrolase NAD(P)-binding" evidence="13">
    <location>
        <begin position="138"/>
        <end position="289"/>
    </location>
</feature>
<dbReference type="HAMAP" id="MF_01576">
    <property type="entry name" value="THF_DHG_CYH"/>
    <property type="match status" value="1"/>
</dbReference>
<comment type="similarity">
    <text evidence="11">Belongs to the tetrahydrofolate dehydrogenase/cyclohydrolase family.</text>
</comment>
<dbReference type="InterPro" id="IPR020630">
    <property type="entry name" value="THF_DH/CycHdrlase_cat_dom"/>
</dbReference>
<dbReference type="InterPro" id="IPR000672">
    <property type="entry name" value="THF_DH/CycHdrlase"/>
</dbReference>
<dbReference type="CDD" id="cd01080">
    <property type="entry name" value="NAD_bind_m-THF_DH_Cyclohyd"/>
    <property type="match status" value="1"/>
</dbReference>